<keyword evidence="6" id="KW-1185">Reference proteome</keyword>
<dbReference type="Gene3D" id="3.90.182.10">
    <property type="entry name" value="Toxin - Anthrax Protective Antigen,domain 1"/>
    <property type="match status" value="2"/>
</dbReference>
<evidence type="ECO:0000313" key="6">
    <source>
        <dbReference type="Proteomes" id="UP001316384"/>
    </source>
</evidence>
<accession>A0ABY5KQX5</accession>
<dbReference type="RefSeq" id="WP_227578449.1">
    <property type="nucleotide sequence ID" value="NZ_CP101987.1"/>
</dbReference>
<sequence>MNVLVRGVRCARAALVASAVAVSLVVVGTVPAHAEQSRAGASTAPRTAEPVELPPLDSAAPEVVSAPVEVGEQVPPVPAPRASRLDEGEVDVEGFDQDASIVVEETEDRTVYANPDGTFTTELTPEPSKVERADGAWVEVDTTVTADGAGGRARNHPLSPRFAAKGGSDELLQLSRGDVDVSITLLGARNKPLKRKGATARYEDVLPGADLEYEVTPGSVKESVVLHEPPTSEPVYRWRISGDGFDLREGRSGSFELVDDAGDVAMSIPPALVVDSSGREGRSEDAMVNAPMTVAKDRKGWVLTVRPDLEWLTDPDRVYPVSVDPTVGLGQVNVWSYRSDGVVTTDGKLRVGNSRADNRATHWRTVFHYDYEQFFGKQVLDAYMHVVVESGTANGHIAQTGWANCFGYHCQGNAHAQTIIGGDGIYDSDALSSAYAGWVNGGTAGAYVYVSGDEQPSVYTYKNMRSALYITTVDFPSATQSAPANGARVSATPTLSASFADPAGSGGIARYFRIGTTSNPDASPVYNSGWISQDSVVVPAGVLEEGRTYYWKAFVYNAYNGLFGVSSQRASGVRSFTTNTVPKVDRTAVTFDGARPPASGTQTIVTTSPTISWPAVAPDADGAIQYQVRIASGSDARTGTVLTSGWQSGTTYQVPEGSLRDGGVYGWTVETRDPIGSGRDVWTASFKVDRRLAESGPAPVEQVGPVTVNLANGNVGLRFSSPTVETVGGPMGLTFSYNSQAARTKGLLGRYYATTTAAKAFAFTGEPVMTRTDPQVSFAWELGSPAPAVPVDRFAARWTGFFTPPTAGSWTFGVVQDDGARVAVGGTTVLDRWSDQAGGVNWGTAATVNGPTSIRVDYYEESGGATFQLWAKGPGYPNGIIVPAAWLSPTFETLPAGWVASAALAGDDPQYVSAVVETNAVVLTDVTGTAHTYTRKSAGGYEAPAGEYGVMGLSATGQVNLTDEDGTVYVFGANGRLEAATPPQDAKTPAAPQVTWRGGTGQLDAVTDRASGKKVRFFYGGDTAPEGSGKACPIESGFAAPAAGMVCRIVYPPASGAGVGESTRLHYDTAGRLVRIVDPGDEVTDFGYASSGELVGLRTPALNDWIAVDPTARRTDAALVSIAYDVTGPSTRAPKATDVTLPAADGDAATTRLSTSFVYADATTTKVRRTGVPGDARTVTFDAAWRQVSDTSALGLRATQAWHESKDLVLSQTDTAGRTSTTLYDARDRATDAYGPAPTSCFGADRRPTAACASTVPHTSTAFDEAMSGLNVAYYSGANLAGSPKAFALGLGTGGLQKDWGTAMPDPAITAAPWGARMTGVLTFPQAGTYTLTAVADDNVKVWIDDMVAVSPPDLATVSASVVRAAAGPARIRVDYRNSGGGRGALTLSWSGPGVTAGRIPDSALAPDYGLVTSSTVDDAVPPAVPPGTPGVTADQVPRQVTRTGYGSSPWLGRPLTTTEDPGGLALTTTTAYESGGFGRRTGRWLPAASAAGTLTAERGTTYAYYGASDTQPDVCAAPAGAKPAGLLRTTTEPAPASGDAVVTTTVYDHLGRSIGTKVSGSSGWTCTTYDGRGRPAKVAYPAEGATAARTVTTSYAVGGDPLVSSTTDSAAPGSGTTTTKVDLLGRVVQYTDVWGVVTTTSYDAAGRPAASRTTVGSTAYDSSVEYDADGRAVRLLDGGKVVAVPEYGAGGDLVGVTYPAGEGTAGNGTSVRVGRDHAGALAELVWSFVGSPAVSDRVVRSQSGRVLTATVSDGANAGSSSYWYDGAGRLVRAVIPRHELTYSFADTGGCGANTRAGANGNRVSSRDVLDGAAVTTTTSCFDHADRLTSTTVTDPPTGASPVSRTVGGASINYDAGGNTTALAGQTFGYDQADRHVSSVDGSGAKVTYGRDASDRIVQRTQVVGGETSVVRYGFSGSGDTPDLVMDGAGAVVARVLALPGGVTVNLPVSGAAVWSYPNIHGDVIATADSAGARTGALVWYDPFGQPIDPATGLIGTGVADDAVPDNLPGDADNAWVGQHQKLYEHAGDLAAIEMGARVYLPALGRFLSIDPVEGGVDNAYVYPTDPINAFDLDGTFQLRKWLKVGVAALGVVAMGACIVASAGLCGAVALAASVASIGSNAYAWKREGMSTRAFVANTAFDVLGGFVPGVRAVKKIPGAHTGLGMAVRRATGRHTNLARYNVRLRHVYRYRPVRSTFRTAFNVYSGYHSATGRWR</sequence>
<dbReference type="InterPro" id="IPR022385">
    <property type="entry name" value="Rhs_assc_core"/>
</dbReference>
<dbReference type="PROSITE" id="PS51820">
    <property type="entry name" value="PA14"/>
    <property type="match status" value="2"/>
</dbReference>
<feature type="transmembrane region" description="Helical" evidence="2">
    <location>
        <begin position="2085"/>
        <end position="2118"/>
    </location>
</feature>
<keyword evidence="2" id="KW-0812">Transmembrane</keyword>
<dbReference type="SUPFAM" id="SSF56988">
    <property type="entry name" value="Anthrax protective antigen"/>
    <property type="match status" value="2"/>
</dbReference>
<dbReference type="NCBIfam" id="TIGR03696">
    <property type="entry name" value="Rhs_assc_core"/>
    <property type="match status" value="1"/>
</dbReference>
<feature type="domain" description="PA14" evidence="4">
    <location>
        <begin position="1265"/>
        <end position="1404"/>
    </location>
</feature>
<dbReference type="Pfam" id="PF07691">
    <property type="entry name" value="PA14"/>
    <property type="match status" value="2"/>
</dbReference>
<proteinExistence type="predicted"/>
<dbReference type="Gene3D" id="2.180.10.10">
    <property type="entry name" value="RHS repeat-associated core"/>
    <property type="match status" value="1"/>
</dbReference>
<dbReference type="PANTHER" id="PTHR32305:SF15">
    <property type="entry name" value="PROTEIN RHSA-RELATED"/>
    <property type="match status" value="1"/>
</dbReference>
<feature type="region of interest" description="Disordered" evidence="1">
    <location>
        <begin position="34"/>
        <end position="54"/>
    </location>
</feature>
<keyword evidence="2" id="KW-0472">Membrane</keyword>
<dbReference type="InterPro" id="IPR050708">
    <property type="entry name" value="T6SS_VgrG/RHS"/>
</dbReference>
<evidence type="ECO:0000256" key="1">
    <source>
        <dbReference type="SAM" id="MobiDB-lite"/>
    </source>
</evidence>
<evidence type="ECO:0000259" key="4">
    <source>
        <dbReference type="PROSITE" id="PS51820"/>
    </source>
</evidence>
<dbReference type="EMBL" id="CP101987">
    <property type="protein sequence ID" value="UUI72874.1"/>
    <property type="molecule type" value="Genomic_DNA"/>
</dbReference>
<protein>
    <submittedName>
        <fullName evidence="5">PA14 domain-containing protein</fullName>
    </submittedName>
</protein>
<feature type="domain" description="PA14" evidence="4">
    <location>
        <begin position="742"/>
        <end position="885"/>
    </location>
</feature>
<keyword evidence="2" id="KW-1133">Transmembrane helix</keyword>
<name>A0ABY5KQX5_9CELL</name>
<feature type="region of interest" description="Disordered" evidence="1">
    <location>
        <begin position="1444"/>
        <end position="1463"/>
    </location>
</feature>
<reference evidence="5 6" key="1">
    <citation type="submission" date="2022-07" db="EMBL/GenBank/DDBJ databases">
        <title>Novel species in genus cellulomonas.</title>
        <authorList>
            <person name="Ye L."/>
        </authorList>
    </citation>
    <scope>NUCLEOTIDE SEQUENCE [LARGE SCALE GENOMIC DNA]</scope>
    <source>
        <strain evidence="6">zg-B89</strain>
    </source>
</reference>
<dbReference type="Proteomes" id="UP001316384">
    <property type="component" value="Chromosome"/>
</dbReference>
<keyword evidence="3" id="KW-0732">Signal</keyword>
<dbReference type="PANTHER" id="PTHR32305">
    <property type="match status" value="1"/>
</dbReference>
<dbReference type="InterPro" id="IPR037524">
    <property type="entry name" value="PA14/GLEYA"/>
</dbReference>
<organism evidence="5 6">
    <name type="scientific">Cellulomonas xiejunii</name>
    <dbReference type="NCBI Taxonomy" id="2968083"/>
    <lineage>
        <taxon>Bacteria</taxon>
        <taxon>Bacillati</taxon>
        <taxon>Actinomycetota</taxon>
        <taxon>Actinomycetes</taxon>
        <taxon>Micrococcales</taxon>
        <taxon>Cellulomonadaceae</taxon>
        <taxon>Cellulomonas</taxon>
    </lineage>
</organism>
<evidence type="ECO:0000256" key="3">
    <source>
        <dbReference type="SAM" id="SignalP"/>
    </source>
</evidence>
<dbReference type="InterPro" id="IPR011658">
    <property type="entry name" value="PA14_dom"/>
</dbReference>
<gene>
    <name evidence="5" type="ORF">NP048_05355</name>
</gene>
<dbReference type="SMART" id="SM00758">
    <property type="entry name" value="PA14"/>
    <property type="match status" value="2"/>
</dbReference>
<evidence type="ECO:0000313" key="5">
    <source>
        <dbReference type="EMBL" id="UUI72874.1"/>
    </source>
</evidence>
<feature type="signal peptide" evidence="3">
    <location>
        <begin position="1"/>
        <end position="34"/>
    </location>
</feature>
<feature type="chain" id="PRO_5046211027" evidence="3">
    <location>
        <begin position="35"/>
        <end position="2216"/>
    </location>
</feature>
<evidence type="ECO:0000256" key="2">
    <source>
        <dbReference type="SAM" id="Phobius"/>
    </source>
</evidence>